<dbReference type="InterPro" id="IPR036282">
    <property type="entry name" value="Glutathione-S-Trfase_C_sf"/>
</dbReference>
<gene>
    <name evidence="4" type="ORF">V1264_000232</name>
</gene>
<protein>
    <recommendedName>
        <fullName evidence="3">GST N-terminal domain-containing protein</fullName>
    </recommendedName>
</protein>
<evidence type="ECO:0000256" key="1">
    <source>
        <dbReference type="ARBA" id="ARBA00007409"/>
    </source>
</evidence>
<feature type="domain" description="GST N-terminal" evidence="3">
    <location>
        <begin position="32"/>
        <end position="114"/>
    </location>
</feature>
<dbReference type="Pfam" id="PF13410">
    <property type="entry name" value="GST_C_2"/>
    <property type="match status" value="1"/>
</dbReference>
<name>A0AAN9BYE6_9CAEN</name>
<accession>A0AAN9BYE6</accession>
<keyword evidence="2" id="KW-0472">Membrane</keyword>
<dbReference type="AlphaFoldDB" id="A0AAN9BYE6"/>
<dbReference type="GO" id="GO:0006626">
    <property type="term" value="P:protein targeting to mitochondrion"/>
    <property type="evidence" value="ECO:0007669"/>
    <property type="project" value="TreeGrafter"/>
</dbReference>
<evidence type="ECO:0000313" key="4">
    <source>
        <dbReference type="EMBL" id="KAK7114113.1"/>
    </source>
</evidence>
<keyword evidence="2" id="KW-0812">Transmembrane</keyword>
<evidence type="ECO:0000256" key="2">
    <source>
        <dbReference type="SAM" id="Phobius"/>
    </source>
</evidence>
<organism evidence="4 5">
    <name type="scientific">Littorina saxatilis</name>
    <dbReference type="NCBI Taxonomy" id="31220"/>
    <lineage>
        <taxon>Eukaryota</taxon>
        <taxon>Metazoa</taxon>
        <taxon>Spiralia</taxon>
        <taxon>Lophotrochozoa</taxon>
        <taxon>Mollusca</taxon>
        <taxon>Gastropoda</taxon>
        <taxon>Caenogastropoda</taxon>
        <taxon>Littorinimorpha</taxon>
        <taxon>Littorinoidea</taxon>
        <taxon>Littorinidae</taxon>
        <taxon>Littorina</taxon>
    </lineage>
</organism>
<evidence type="ECO:0000313" key="5">
    <source>
        <dbReference type="Proteomes" id="UP001374579"/>
    </source>
</evidence>
<keyword evidence="2" id="KW-1133">Transmembrane helix</keyword>
<dbReference type="InterPro" id="IPR004045">
    <property type="entry name" value="Glutathione_S-Trfase_N"/>
</dbReference>
<sequence>MSEAGDAAVAAKSADASATSAAAGKNGNGNGQEVTLYYFPTSFSSQKVLFAAYEKDLQFKPRLVSLFHGQHMEPWYVKLNPEGTHVPVLVHGDKVLNNPEEIINYIDEIGSGSPLVPDIETAYGQSVQAAREQLNCIPVDVITYGAVFHPHLSAAGCRLPTAVQRSMRENFAKRLQYLTHKATLHPDLRDGYLSKSQIAAQKYDIITDEDKVKGQLGQLDPLFRDMEQLLAVSQSDKGGDRWLFGADFTAADITFAILLHRLALLGLDARYFPTKTCPHIHRYLQQLQRRATFLCIQKEVAGLRLTLLWEDLKASSPYMMAAAGLGLAAGLAYLLARKN</sequence>
<dbReference type="InterPro" id="IPR036249">
    <property type="entry name" value="Thioredoxin-like_sf"/>
</dbReference>
<keyword evidence="5" id="KW-1185">Reference proteome</keyword>
<evidence type="ECO:0000259" key="3">
    <source>
        <dbReference type="PROSITE" id="PS50404"/>
    </source>
</evidence>
<dbReference type="GO" id="GO:0008053">
    <property type="term" value="P:mitochondrial fusion"/>
    <property type="evidence" value="ECO:0007669"/>
    <property type="project" value="TreeGrafter"/>
</dbReference>
<dbReference type="SUPFAM" id="SSF47616">
    <property type="entry name" value="GST C-terminal domain-like"/>
    <property type="match status" value="1"/>
</dbReference>
<feature type="transmembrane region" description="Helical" evidence="2">
    <location>
        <begin position="318"/>
        <end position="336"/>
    </location>
</feature>
<comment type="similarity">
    <text evidence="1">Belongs to the GST superfamily.</text>
</comment>
<dbReference type="Gene3D" id="3.40.30.10">
    <property type="entry name" value="Glutaredoxin"/>
    <property type="match status" value="1"/>
</dbReference>
<dbReference type="PANTHER" id="PTHR44188:SF1">
    <property type="entry name" value="GDAP1, ISOFORM A"/>
    <property type="match status" value="1"/>
</dbReference>
<reference evidence="4 5" key="1">
    <citation type="submission" date="2024-02" db="EMBL/GenBank/DDBJ databases">
        <title>Chromosome-scale genome assembly of the rough periwinkle Littorina saxatilis.</title>
        <authorList>
            <person name="De Jode A."/>
            <person name="Faria R."/>
            <person name="Formenti G."/>
            <person name="Sims Y."/>
            <person name="Smith T.P."/>
            <person name="Tracey A."/>
            <person name="Wood J.M.D."/>
            <person name="Zagrodzka Z.B."/>
            <person name="Johannesson K."/>
            <person name="Butlin R.K."/>
            <person name="Leder E.H."/>
        </authorList>
    </citation>
    <scope>NUCLEOTIDE SEQUENCE [LARGE SCALE GENOMIC DNA]</scope>
    <source>
        <strain evidence="4">Snail1</strain>
        <tissue evidence="4">Muscle</tissue>
    </source>
</reference>
<dbReference type="Proteomes" id="UP001374579">
    <property type="component" value="Unassembled WGS sequence"/>
</dbReference>
<dbReference type="PROSITE" id="PS50404">
    <property type="entry name" value="GST_NTER"/>
    <property type="match status" value="1"/>
</dbReference>
<dbReference type="EMBL" id="JBAMIC010000001">
    <property type="protein sequence ID" value="KAK7114113.1"/>
    <property type="molecule type" value="Genomic_DNA"/>
</dbReference>
<dbReference type="Pfam" id="PF13417">
    <property type="entry name" value="GST_N_3"/>
    <property type="match status" value="1"/>
</dbReference>
<dbReference type="GO" id="GO:0005741">
    <property type="term" value="C:mitochondrial outer membrane"/>
    <property type="evidence" value="ECO:0007669"/>
    <property type="project" value="TreeGrafter"/>
</dbReference>
<dbReference type="SUPFAM" id="SSF52833">
    <property type="entry name" value="Thioredoxin-like"/>
    <property type="match status" value="1"/>
</dbReference>
<dbReference type="PANTHER" id="PTHR44188">
    <property type="entry name" value="GDAP1, ISOFORM A"/>
    <property type="match status" value="1"/>
</dbReference>
<proteinExistence type="inferred from homology"/>
<dbReference type="GO" id="GO:0000266">
    <property type="term" value="P:mitochondrial fission"/>
    <property type="evidence" value="ECO:0007669"/>
    <property type="project" value="TreeGrafter"/>
</dbReference>
<dbReference type="Gene3D" id="1.20.1050.10">
    <property type="match status" value="1"/>
</dbReference>
<comment type="caution">
    <text evidence="4">The sequence shown here is derived from an EMBL/GenBank/DDBJ whole genome shotgun (WGS) entry which is preliminary data.</text>
</comment>